<keyword evidence="2" id="KW-1185">Reference proteome</keyword>
<organism evidence="1 2">
    <name type="scientific">Orchesella cincta</name>
    <name type="common">Springtail</name>
    <name type="synonym">Podura cincta</name>
    <dbReference type="NCBI Taxonomy" id="48709"/>
    <lineage>
        <taxon>Eukaryota</taxon>
        <taxon>Metazoa</taxon>
        <taxon>Ecdysozoa</taxon>
        <taxon>Arthropoda</taxon>
        <taxon>Hexapoda</taxon>
        <taxon>Collembola</taxon>
        <taxon>Entomobryomorpha</taxon>
        <taxon>Entomobryoidea</taxon>
        <taxon>Orchesellidae</taxon>
        <taxon>Orchesellinae</taxon>
        <taxon>Orchesella</taxon>
    </lineage>
</organism>
<sequence>MKEPDAIMYQACVRQMSLNAGIIRVYRGALFATVVLTVLTGQMKMAVEENHVDQTNSAVTEEAAVFL</sequence>
<protein>
    <submittedName>
        <fullName evidence="1">Uncharacterized protein</fullName>
    </submittedName>
</protein>
<comment type="caution">
    <text evidence="1">The sequence shown here is derived from an EMBL/GenBank/DDBJ whole genome shotgun (WGS) entry which is preliminary data.</text>
</comment>
<accession>A0A1D2NM47</accession>
<name>A0A1D2NM47_ORCCI</name>
<dbReference type="Proteomes" id="UP000094527">
    <property type="component" value="Unassembled WGS sequence"/>
</dbReference>
<evidence type="ECO:0000313" key="2">
    <source>
        <dbReference type="Proteomes" id="UP000094527"/>
    </source>
</evidence>
<reference evidence="1 2" key="1">
    <citation type="journal article" date="2016" name="Genome Biol. Evol.">
        <title>Gene Family Evolution Reflects Adaptation to Soil Environmental Stressors in the Genome of the Collembolan Orchesella cincta.</title>
        <authorList>
            <person name="Faddeeva-Vakhrusheva A."/>
            <person name="Derks M.F."/>
            <person name="Anvar S.Y."/>
            <person name="Agamennone V."/>
            <person name="Suring W."/>
            <person name="Smit S."/>
            <person name="van Straalen N.M."/>
            <person name="Roelofs D."/>
        </authorList>
    </citation>
    <scope>NUCLEOTIDE SEQUENCE [LARGE SCALE GENOMIC DNA]</scope>
    <source>
        <tissue evidence="1">Mixed pool</tissue>
    </source>
</reference>
<dbReference type="EMBL" id="LJIJ01000008">
    <property type="protein sequence ID" value="ODN06289.1"/>
    <property type="molecule type" value="Genomic_DNA"/>
</dbReference>
<dbReference type="AlphaFoldDB" id="A0A1D2NM47"/>
<evidence type="ECO:0000313" key="1">
    <source>
        <dbReference type="EMBL" id="ODN06289.1"/>
    </source>
</evidence>
<proteinExistence type="predicted"/>
<gene>
    <name evidence="1" type="ORF">Ocin01_00407</name>
</gene>